<organism evidence="1">
    <name type="scientific">Homo sapiens</name>
    <name type="common">Human</name>
    <dbReference type="NCBI Taxonomy" id="9606"/>
    <lineage>
        <taxon>Eukaryota</taxon>
        <taxon>Metazoa</taxon>
        <taxon>Chordata</taxon>
        <taxon>Craniata</taxon>
        <taxon>Vertebrata</taxon>
        <taxon>Euteleostomi</taxon>
        <taxon>Mammalia</taxon>
        <taxon>Eutheria</taxon>
        <taxon>Euarchontoglires</taxon>
        <taxon>Primates</taxon>
        <taxon>Haplorrhini</taxon>
        <taxon>Catarrhini</taxon>
        <taxon>Hominidae</taxon>
        <taxon>Homo</taxon>
    </lineage>
</organism>
<sequence length="79" mass="8556">MLLLLPSRSTDGAEGLVCLSSLTRASHVCLSQVVHPEGEVETGGEQRRWPLTRIPLGALGHSLGRGQEKLNRFLFSDSS</sequence>
<reference evidence="1" key="1">
    <citation type="submission" date="2002-07" db="EMBL/GenBank/DDBJ databases">
        <authorList>
            <person name="Bloecker H."/>
            <person name="Boecher M."/>
            <person name="Brandt P."/>
            <person name="Mewes H.W."/>
            <person name="Weil B."/>
            <person name="Wiemann S."/>
        </authorList>
    </citation>
    <scope>NUCLEOTIDE SEQUENCE</scope>
    <source>
        <tissue evidence="1">Brain</tissue>
    </source>
</reference>
<protein>
    <submittedName>
        <fullName evidence="1">Uncharacterized protein DKFZp547A118</fullName>
    </submittedName>
</protein>
<name>Q8NDS2_HUMAN</name>
<proteinExistence type="evidence at transcript level"/>
<evidence type="ECO:0000313" key="1">
    <source>
        <dbReference type="EMBL" id="CAD38565.1"/>
    </source>
</evidence>
<dbReference type="EMBL" id="AL831885">
    <property type="protein sequence ID" value="CAD38565.1"/>
    <property type="molecule type" value="mRNA"/>
</dbReference>
<gene>
    <name evidence="1" type="primary">DKFZp547A118</name>
</gene>
<dbReference type="AlphaFoldDB" id="Q8NDS2"/>
<accession>Q8NDS2</accession>